<dbReference type="Pfam" id="PF00910">
    <property type="entry name" value="RNA_helicase"/>
    <property type="match status" value="1"/>
</dbReference>
<feature type="region of interest" description="Disordered" evidence="1">
    <location>
        <begin position="430"/>
        <end position="453"/>
    </location>
</feature>
<organism evidence="3">
    <name type="scientific">Uncultured marine euryarchaeote</name>
    <dbReference type="NCBI Taxonomy" id="257466"/>
    <lineage>
        <taxon>Archaea</taxon>
        <taxon>Methanobacteriati</taxon>
        <taxon>Methanobacteriota</taxon>
        <taxon>environmental samples</taxon>
    </lineage>
</organism>
<feature type="region of interest" description="Disordered" evidence="1">
    <location>
        <begin position="390"/>
        <end position="414"/>
    </location>
</feature>
<reference evidence="3" key="1">
    <citation type="submission" date="2015-11" db="EMBL/GenBank/DDBJ databases">
        <title>Genomes of Abundant and Widespread Viruses from the Deep Ocean.</title>
        <authorList>
            <person name="Mizuno C.M."/>
            <person name="Ghai R."/>
            <person name="Saghai A."/>
            <person name="Lopez-Garcia P."/>
            <person name="Rodriguez-Valera F."/>
        </authorList>
    </citation>
    <scope>NUCLEOTIDE SEQUENCE</scope>
</reference>
<evidence type="ECO:0000313" key="3">
    <source>
        <dbReference type="EMBL" id="ANO58190.1"/>
    </source>
</evidence>
<dbReference type="InterPro" id="IPR000605">
    <property type="entry name" value="Helicase_SF3_ssDNA/RNA_vir"/>
</dbReference>
<accession>A0A1B0Z1W4</accession>
<proteinExistence type="predicted"/>
<feature type="region of interest" description="Disordered" evidence="1">
    <location>
        <begin position="1"/>
        <end position="35"/>
    </location>
</feature>
<sequence>MSKKKGRNKSSKATKKKVAQKATEEPDAPKDNPSKNFAITGYLTAFPKSLKESQGIEPELQDFLTAFHEMNTPEMIELLSINCMVAEVEIGEGQTKHLQAYCQTIKRMRRSTFNNLIRKHTGFNFSIQNARGSAAQNIAYVTKGTGTWEYSDGTTKYSETITKRTLWINEKGLVKTGGQRSDMKSLARFIENGATTRELDERFPSQMLRYGHGVEKLRFRKKMAESKVERDVKLVVLYGDKGTGKSTDARHKITEQYGFTSDDVYSLQFGKNSRIWFDGYIGEKVLLLDDYEPDLIDRSTLLKLTDIYQFIGQIKGGHIVAEWELVILTTNSDIADICTVSEAIESNGSYRYGSYPDPAFMSRIAEGVCYDGMPDLRQRKNPIKITRLSENQTLIPDPEATTGEPAGEPKSVASLLPDTLTHGTKKCDGAMQVQDAILPEPPSDSGTITSEEE</sequence>
<feature type="compositionally biased region" description="Polar residues" evidence="1">
    <location>
        <begin position="444"/>
        <end position="453"/>
    </location>
</feature>
<evidence type="ECO:0000256" key="1">
    <source>
        <dbReference type="SAM" id="MobiDB-lite"/>
    </source>
</evidence>
<dbReference type="Gene3D" id="3.40.1310.20">
    <property type="match status" value="1"/>
</dbReference>
<feature type="compositionally biased region" description="Basic and acidic residues" evidence="1">
    <location>
        <begin position="22"/>
        <end position="33"/>
    </location>
</feature>
<evidence type="ECO:0000259" key="2">
    <source>
        <dbReference type="Pfam" id="PF00910"/>
    </source>
</evidence>
<name>A0A1B0Z1W4_UNCAR</name>
<dbReference type="GO" id="GO:0003724">
    <property type="term" value="F:RNA helicase activity"/>
    <property type="evidence" value="ECO:0007669"/>
    <property type="project" value="InterPro"/>
</dbReference>
<feature type="compositionally biased region" description="Basic residues" evidence="1">
    <location>
        <begin position="1"/>
        <end position="19"/>
    </location>
</feature>
<dbReference type="GO" id="GO:0003723">
    <property type="term" value="F:RNA binding"/>
    <property type="evidence" value="ECO:0007669"/>
    <property type="project" value="InterPro"/>
</dbReference>
<protein>
    <recommendedName>
        <fullName evidence="2">Helicase superfamily 3 single-stranded DNA/RNA virus domain-containing protein</fullName>
    </recommendedName>
</protein>
<dbReference type="SUPFAM" id="SSF52540">
    <property type="entry name" value="P-loop containing nucleoside triphosphate hydrolases"/>
    <property type="match status" value="1"/>
</dbReference>
<feature type="domain" description="Helicase superfamily 3 single-stranded DNA/RNA virus" evidence="2">
    <location>
        <begin position="235"/>
        <end position="331"/>
    </location>
</feature>
<dbReference type="InterPro" id="IPR027417">
    <property type="entry name" value="P-loop_NTPase"/>
</dbReference>
<dbReference type="EMBL" id="KT997801">
    <property type="protein sequence ID" value="ANO58190.1"/>
    <property type="molecule type" value="Genomic_DNA"/>
</dbReference>
<dbReference type="AlphaFoldDB" id="A0A1B0Z1W4"/>